<dbReference type="Proteomes" id="UP000248863">
    <property type="component" value="Unassembled WGS sequence"/>
</dbReference>
<feature type="domain" description="AB hydrolase-1" evidence="1">
    <location>
        <begin position="25"/>
        <end position="264"/>
    </location>
</feature>
<dbReference type="RefSeq" id="WP_111356678.1">
    <property type="nucleotide sequence ID" value="NZ_NHSK01000039.1"/>
</dbReference>
<evidence type="ECO:0000313" key="2">
    <source>
        <dbReference type="EMBL" id="RAI39718.1"/>
    </source>
</evidence>
<keyword evidence="3" id="KW-1185">Reference proteome</keyword>
<dbReference type="GO" id="GO:0003824">
    <property type="term" value="F:catalytic activity"/>
    <property type="evidence" value="ECO:0007669"/>
    <property type="project" value="InterPro"/>
</dbReference>
<proteinExistence type="predicted"/>
<comment type="caution">
    <text evidence="2">The sequence shown here is derived from an EMBL/GenBank/DDBJ whole genome shotgun (WGS) entry which is preliminary data.</text>
</comment>
<dbReference type="AlphaFoldDB" id="A0A327KWG6"/>
<dbReference type="PANTHER" id="PTHR43798:SF33">
    <property type="entry name" value="HYDROLASE, PUTATIVE (AFU_ORTHOLOGUE AFUA_2G14860)-RELATED"/>
    <property type="match status" value="1"/>
</dbReference>
<protein>
    <recommendedName>
        <fullName evidence="1">AB hydrolase-1 domain-containing protein</fullName>
    </recommendedName>
</protein>
<gene>
    <name evidence="2" type="ORF">CH338_08505</name>
</gene>
<name>A0A327KWG6_9BRAD</name>
<dbReference type="InterPro" id="IPR000073">
    <property type="entry name" value="AB_hydrolase_1"/>
</dbReference>
<evidence type="ECO:0000313" key="3">
    <source>
        <dbReference type="Proteomes" id="UP000248863"/>
    </source>
</evidence>
<dbReference type="InterPro" id="IPR050266">
    <property type="entry name" value="AB_hydrolase_sf"/>
</dbReference>
<dbReference type="EMBL" id="NPEU01000065">
    <property type="protein sequence ID" value="RAI39718.1"/>
    <property type="molecule type" value="Genomic_DNA"/>
</dbReference>
<dbReference type="PRINTS" id="PR00111">
    <property type="entry name" value="ABHYDROLASE"/>
</dbReference>
<reference evidence="2 3" key="1">
    <citation type="submission" date="2017-07" db="EMBL/GenBank/DDBJ databases">
        <title>Draft Genome Sequences of Select Purple Nonsulfur Bacteria.</title>
        <authorList>
            <person name="Lasarre B."/>
            <person name="Mckinlay J.B."/>
        </authorList>
    </citation>
    <scope>NUCLEOTIDE SEQUENCE [LARGE SCALE GENOMIC DNA]</scope>
    <source>
        <strain evidence="2 3">DSM 11907</strain>
    </source>
</reference>
<dbReference type="OrthoDB" id="9804723at2"/>
<dbReference type="InterPro" id="IPR029058">
    <property type="entry name" value="AB_hydrolase_fold"/>
</dbReference>
<dbReference type="Pfam" id="PF00561">
    <property type="entry name" value="Abhydrolase_1"/>
    <property type="match status" value="1"/>
</dbReference>
<dbReference type="PRINTS" id="PR00412">
    <property type="entry name" value="EPOXHYDRLASE"/>
</dbReference>
<dbReference type="Gene3D" id="3.40.50.1820">
    <property type="entry name" value="alpha/beta hydrolase"/>
    <property type="match status" value="1"/>
</dbReference>
<accession>A0A327KWG6</accession>
<dbReference type="SUPFAM" id="SSF53474">
    <property type="entry name" value="alpha/beta-Hydrolases"/>
    <property type="match status" value="1"/>
</dbReference>
<sequence>MTSPRHLTVDLPNGAAHVLEAGAGPPVVLLHGLSSLAQEIMAPLLDLSAGHRLLAIDRPGYGGSAPQPADRMAPDRQAEWLAAVLDALAVERPVIVAHSFASSIALCHAMARPDRIAGLVLLGPFCRPTPPAARPLLRVASKPMLGWPVRWALPQVAPFLAARSLAATFAPDPVPDHVLGLPFAVAVQPCAVMAMAAELNGFNAAMEAAAERLHEIACPTVVIAGDCDRIAPFDHHGPWLTDRLAHCTTVRVEGRGHMVHHVRPTAVVHAVERVERADRRLIDLRPLRRGLATWTRALRRRPAERRPAA</sequence>
<dbReference type="PANTHER" id="PTHR43798">
    <property type="entry name" value="MONOACYLGLYCEROL LIPASE"/>
    <property type="match status" value="1"/>
</dbReference>
<evidence type="ECO:0000259" key="1">
    <source>
        <dbReference type="Pfam" id="PF00561"/>
    </source>
</evidence>
<dbReference type="GO" id="GO:0016020">
    <property type="term" value="C:membrane"/>
    <property type="evidence" value="ECO:0007669"/>
    <property type="project" value="TreeGrafter"/>
</dbReference>
<dbReference type="InterPro" id="IPR000639">
    <property type="entry name" value="Epox_hydrolase-like"/>
</dbReference>
<organism evidence="2 3">
    <name type="scientific">Rhodoplanes elegans</name>
    <dbReference type="NCBI Taxonomy" id="29408"/>
    <lineage>
        <taxon>Bacteria</taxon>
        <taxon>Pseudomonadati</taxon>
        <taxon>Pseudomonadota</taxon>
        <taxon>Alphaproteobacteria</taxon>
        <taxon>Hyphomicrobiales</taxon>
        <taxon>Nitrobacteraceae</taxon>
        <taxon>Rhodoplanes</taxon>
    </lineage>
</organism>